<dbReference type="Proteomes" id="UP000529795">
    <property type="component" value="Unassembled WGS sequence"/>
</dbReference>
<keyword evidence="2" id="KW-1185">Reference proteome</keyword>
<protein>
    <submittedName>
        <fullName evidence="1">Uncharacterized protein</fullName>
    </submittedName>
</protein>
<comment type="caution">
    <text evidence="1">The sequence shown here is derived from an EMBL/GenBank/DDBJ whole genome shotgun (WGS) entry which is preliminary data.</text>
</comment>
<evidence type="ECO:0000313" key="1">
    <source>
        <dbReference type="EMBL" id="MBB4154354.1"/>
    </source>
</evidence>
<dbReference type="AlphaFoldDB" id="A0A840FF53"/>
<evidence type="ECO:0000313" key="2">
    <source>
        <dbReference type="Proteomes" id="UP000529795"/>
    </source>
</evidence>
<name>A0A840FF53_9SPHN</name>
<proteinExistence type="predicted"/>
<gene>
    <name evidence="1" type="ORF">GGQ80_002267</name>
</gene>
<organism evidence="1 2">
    <name type="scientific">Sphingomonas jinjuensis</name>
    <dbReference type="NCBI Taxonomy" id="535907"/>
    <lineage>
        <taxon>Bacteria</taxon>
        <taxon>Pseudomonadati</taxon>
        <taxon>Pseudomonadota</taxon>
        <taxon>Alphaproteobacteria</taxon>
        <taxon>Sphingomonadales</taxon>
        <taxon>Sphingomonadaceae</taxon>
        <taxon>Sphingomonas</taxon>
    </lineage>
</organism>
<sequence length="105" mass="11294">MKMGHDVTPDPSVIDGVLAAVLAEELVALTGQLSDLAYDLGSNPETLRAHMSSIQLVDVITQAQIAIADILRSDAPIEDRIASITLEALGQRIGDGYRKRLDVRN</sequence>
<accession>A0A840FF53</accession>
<reference evidence="1 2" key="1">
    <citation type="submission" date="2020-08" db="EMBL/GenBank/DDBJ databases">
        <title>Genomic Encyclopedia of Type Strains, Phase IV (KMG-IV): sequencing the most valuable type-strain genomes for metagenomic binning, comparative biology and taxonomic classification.</title>
        <authorList>
            <person name="Goeker M."/>
        </authorList>
    </citation>
    <scope>NUCLEOTIDE SEQUENCE [LARGE SCALE GENOMIC DNA]</scope>
    <source>
        <strain evidence="1 2">YC6723</strain>
    </source>
</reference>
<dbReference type="EMBL" id="JACIEV010000006">
    <property type="protein sequence ID" value="MBB4154354.1"/>
    <property type="molecule type" value="Genomic_DNA"/>
</dbReference>